<keyword evidence="2" id="KW-1185">Reference proteome</keyword>
<dbReference type="EMBL" id="BAABDJ010000037">
    <property type="protein sequence ID" value="GAA4016680.1"/>
    <property type="molecule type" value="Genomic_DNA"/>
</dbReference>
<accession>A0ABP7SUN3</accession>
<name>A0ABP7SUN3_9BACT</name>
<protein>
    <recommendedName>
        <fullName evidence="3">Lipocalin-like domain-containing protein</fullName>
    </recommendedName>
</protein>
<reference evidence="2" key="1">
    <citation type="journal article" date="2019" name="Int. J. Syst. Evol. Microbiol.">
        <title>The Global Catalogue of Microorganisms (GCM) 10K type strain sequencing project: providing services to taxonomists for standard genome sequencing and annotation.</title>
        <authorList>
            <consortium name="The Broad Institute Genomics Platform"/>
            <consortium name="The Broad Institute Genome Sequencing Center for Infectious Disease"/>
            <person name="Wu L."/>
            <person name="Ma J."/>
        </authorList>
    </citation>
    <scope>NUCLEOTIDE SEQUENCE [LARGE SCALE GENOMIC DNA]</scope>
    <source>
        <strain evidence="2">JCM 17224</strain>
    </source>
</reference>
<evidence type="ECO:0000313" key="1">
    <source>
        <dbReference type="EMBL" id="GAA4016680.1"/>
    </source>
</evidence>
<gene>
    <name evidence="1" type="ORF">GCM10022408_32740</name>
</gene>
<organism evidence="1 2">
    <name type="scientific">Hymenobacter fastidiosus</name>
    <dbReference type="NCBI Taxonomy" id="486264"/>
    <lineage>
        <taxon>Bacteria</taxon>
        <taxon>Pseudomonadati</taxon>
        <taxon>Bacteroidota</taxon>
        <taxon>Cytophagia</taxon>
        <taxon>Cytophagales</taxon>
        <taxon>Hymenobacteraceae</taxon>
        <taxon>Hymenobacter</taxon>
    </lineage>
</organism>
<comment type="caution">
    <text evidence="1">The sequence shown here is derived from an EMBL/GenBank/DDBJ whole genome shotgun (WGS) entry which is preliminary data.</text>
</comment>
<dbReference type="PROSITE" id="PS51257">
    <property type="entry name" value="PROKAR_LIPOPROTEIN"/>
    <property type="match status" value="1"/>
</dbReference>
<evidence type="ECO:0008006" key="3">
    <source>
        <dbReference type="Google" id="ProtNLM"/>
    </source>
</evidence>
<proteinExistence type="predicted"/>
<evidence type="ECO:0000313" key="2">
    <source>
        <dbReference type="Proteomes" id="UP001500567"/>
    </source>
</evidence>
<dbReference type="RefSeq" id="WP_345074482.1">
    <property type="nucleotide sequence ID" value="NZ_BAABDJ010000037.1"/>
</dbReference>
<dbReference type="Proteomes" id="UP001500567">
    <property type="component" value="Unassembled WGS sequence"/>
</dbReference>
<sequence>MKKTLLLAFLALGTGSCDKKGGDIAPKPTPEPSLLGQWTAGPVAFAYYNSQGAVTQTGVIRPGAPTTYLNVSEMVWQNTASRPADFLYRRADSTVTTSLLVNGNRLTIEKYAIIALSDHQLILRSQLALTGGGRFVEKNYFSR</sequence>